<comment type="caution">
    <text evidence="1">The sequence shown here is derived from an EMBL/GenBank/DDBJ whole genome shotgun (WGS) entry which is preliminary data.</text>
</comment>
<proteinExistence type="predicted"/>
<name>A0AAV9XTT4_9CRYT</name>
<dbReference type="InterPro" id="IPR036322">
    <property type="entry name" value="WD40_repeat_dom_sf"/>
</dbReference>
<dbReference type="AlphaFoldDB" id="A0AAV9XTT4"/>
<gene>
    <name evidence="1" type="ORF">RS030_81429</name>
</gene>
<feature type="non-terminal residue" evidence="1">
    <location>
        <position position="573"/>
    </location>
</feature>
<sequence>MSKNKNVCLGRRGRPKKNQEKLKLSDFISALCETEYFSFFPLSKSYILDNDYNLNNINLDVKFNSIFKEWYTYLINKFNSESNIRLLNSDKNGSDNLVNESIKVKLNECNGELNCNEISVYLNKGIHTKSANIPYLMFINGHVWKMAFSPPLLLKSFDKNSKCGNLNTSIKAVYLSMSIHPLNNPLTQINKRYNEKGTIQIWEIPYIDYDNKETDSFNDELFSVDLSPTLKYEVQHNGLICRYMEWVPISNYNKTIIGILFCVLGDGNSYLLSVPYYETENPAVIDFNDLVIWKYSSVFTVISGSICIPSIDNNLKISGTTVEGALLIWTFENNNNKTDVSSSSSTFNIESSEQIIIVSKNIPLLCSCWCPIDSSYLISVCSSNGTISIIDFRNCNNHIIKEFELSNRPITSINWCRLTNNLLISHGIGAVMLSIENGDYTQFSIETFIKKRKYSIYDNLKYPILGSRSWTCDSLLHYAIFGFNDGSTVIGPCFEFESKSFQETLLIKTFVSTNSSTDSDETYKVDSNIDSDLFSNMKELITCNYNNRLDKIKSGTININLNHENSNECNLDI</sequence>
<dbReference type="Proteomes" id="UP001311799">
    <property type="component" value="Unassembled WGS sequence"/>
</dbReference>
<organism evidence="1 2">
    <name type="scientific">Cryptosporidium xiaoi</name>
    <dbReference type="NCBI Taxonomy" id="659607"/>
    <lineage>
        <taxon>Eukaryota</taxon>
        <taxon>Sar</taxon>
        <taxon>Alveolata</taxon>
        <taxon>Apicomplexa</taxon>
        <taxon>Conoidasida</taxon>
        <taxon>Coccidia</taxon>
        <taxon>Eucoccidiorida</taxon>
        <taxon>Eimeriorina</taxon>
        <taxon>Cryptosporidiidae</taxon>
        <taxon>Cryptosporidium</taxon>
    </lineage>
</organism>
<protein>
    <submittedName>
        <fullName evidence="1">Uncharacterized protein</fullName>
    </submittedName>
</protein>
<dbReference type="SUPFAM" id="SSF50978">
    <property type="entry name" value="WD40 repeat-like"/>
    <property type="match status" value="1"/>
</dbReference>
<keyword evidence="2" id="KW-1185">Reference proteome</keyword>
<reference evidence="1 2" key="1">
    <citation type="submission" date="2023-10" db="EMBL/GenBank/DDBJ databases">
        <title>Comparative genomics analysis reveals potential genetic determinants of host preference in Cryptosporidium xiaoi.</title>
        <authorList>
            <person name="Xiao L."/>
            <person name="Li J."/>
        </authorList>
    </citation>
    <scope>NUCLEOTIDE SEQUENCE [LARGE SCALE GENOMIC DNA]</scope>
    <source>
        <strain evidence="1 2">52996</strain>
    </source>
</reference>
<evidence type="ECO:0000313" key="2">
    <source>
        <dbReference type="Proteomes" id="UP001311799"/>
    </source>
</evidence>
<dbReference type="Gene3D" id="2.130.10.10">
    <property type="entry name" value="YVTN repeat-like/Quinoprotein amine dehydrogenase"/>
    <property type="match status" value="1"/>
</dbReference>
<dbReference type="EMBL" id="JAWDEY010000036">
    <property type="protein sequence ID" value="KAK6587939.1"/>
    <property type="molecule type" value="Genomic_DNA"/>
</dbReference>
<dbReference type="InterPro" id="IPR015943">
    <property type="entry name" value="WD40/YVTN_repeat-like_dom_sf"/>
</dbReference>
<accession>A0AAV9XTT4</accession>
<evidence type="ECO:0000313" key="1">
    <source>
        <dbReference type="EMBL" id="KAK6587939.1"/>
    </source>
</evidence>